<organism evidence="1 2">
    <name type="scientific">Roseofilum casamattae BLCC-M143</name>
    <dbReference type="NCBI Taxonomy" id="3022442"/>
    <lineage>
        <taxon>Bacteria</taxon>
        <taxon>Bacillati</taxon>
        <taxon>Cyanobacteriota</taxon>
        <taxon>Cyanophyceae</taxon>
        <taxon>Desertifilales</taxon>
        <taxon>Desertifilaceae</taxon>
        <taxon>Roseofilum</taxon>
        <taxon>Roseofilum casamattae</taxon>
    </lineage>
</organism>
<accession>A0ABT7C1D6</accession>
<protein>
    <submittedName>
        <fullName evidence="1">Uncharacterized protein</fullName>
    </submittedName>
</protein>
<sequence>MPQIQEPLPEEQLDPVFLAKLRKEQWQIEIWEKLADLCEAISDYDREFPISPDSELAKLWDEANIDNRTSEELFQEED</sequence>
<evidence type="ECO:0000313" key="2">
    <source>
        <dbReference type="Proteomes" id="UP001232992"/>
    </source>
</evidence>
<dbReference type="Proteomes" id="UP001232992">
    <property type="component" value="Unassembled WGS sequence"/>
</dbReference>
<proteinExistence type="predicted"/>
<keyword evidence="2" id="KW-1185">Reference proteome</keyword>
<gene>
    <name evidence="1" type="ORF">PMH09_18905</name>
</gene>
<comment type="caution">
    <text evidence="1">The sequence shown here is derived from an EMBL/GenBank/DDBJ whole genome shotgun (WGS) entry which is preliminary data.</text>
</comment>
<name>A0ABT7C1D6_9CYAN</name>
<evidence type="ECO:0000313" key="1">
    <source>
        <dbReference type="EMBL" id="MDJ1185262.1"/>
    </source>
</evidence>
<dbReference type="EMBL" id="JAQOSQ010000030">
    <property type="protein sequence ID" value="MDJ1185262.1"/>
    <property type="molecule type" value="Genomic_DNA"/>
</dbReference>
<reference evidence="1 2" key="1">
    <citation type="submission" date="2023-01" db="EMBL/GenBank/DDBJ databases">
        <title>Novel diversity within Roseofilum (Cyanobacteria; Desertifilaceae) from marine benthic mats with descriptions of four novel species.</title>
        <authorList>
            <person name="Wang Y."/>
            <person name="Berthold D.E."/>
            <person name="Hu J."/>
            <person name="Lefler F.W."/>
            <person name="Laughinghouse H.D. IV."/>
        </authorList>
    </citation>
    <scope>NUCLEOTIDE SEQUENCE [LARGE SCALE GENOMIC DNA]</scope>
    <source>
        <strain evidence="1 2">BLCC-M143</strain>
    </source>
</reference>
<dbReference type="RefSeq" id="WP_283759908.1">
    <property type="nucleotide sequence ID" value="NZ_JAQOSQ010000030.1"/>
</dbReference>